<dbReference type="SMART" id="SM00953">
    <property type="entry name" value="RES"/>
    <property type="match status" value="1"/>
</dbReference>
<protein>
    <recommendedName>
        <fullName evidence="1">RES domain-containing protein</fullName>
    </recommendedName>
</protein>
<evidence type="ECO:0000313" key="3">
    <source>
        <dbReference type="Proteomes" id="UP000598271"/>
    </source>
</evidence>
<proteinExistence type="predicted"/>
<dbReference type="AlphaFoldDB" id="A0A8J3D365"/>
<name>A0A8J3D365_9BACT</name>
<keyword evidence="3" id="KW-1185">Reference proteome</keyword>
<dbReference type="RefSeq" id="WP_189565431.1">
    <property type="nucleotide sequence ID" value="NZ_BMXF01000003.1"/>
</dbReference>
<accession>A0A8J3D365</accession>
<reference evidence="2 3" key="1">
    <citation type="journal article" date="2014" name="Int. J. Syst. Evol. Microbiol.">
        <title>Complete genome sequence of Corynebacterium casei LMG S-19264T (=DSM 44701T), isolated from a smear-ripened cheese.</title>
        <authorList>
            <consortium name="US DOE Joint Genome Institute (JGI-PGF)"/>
            <person name="Walter F."/>
            <person name="Albersmeier A."/>
            <person name="Kalinowski J."/>
            <person name="Ruckert C."/>
        </authorList>
    </citation>
    <scope>NUCLEOTIDE SEQUENCE [LARGE SCALE GENOMIC DNA]</scope>
    <source>
        <strain evidence="2 3">KCTC 12866</strain>
    </source>
</reference>
<evidence type="ECO:0000313" key="2">
    <source>
        <dbReference type="EMBL" id="GHB74972.1"/>
    </source>
</evidence>
<comment type="caution">
    <text evidence="2">The sequence shown here is derived from an EMBL/GenBank/DDBJ whole genome shotgun (WGS) entry which is preliminary data.</text>
</comment>
<dbReference type="Proteomes" id="UP000598271">
    <property type="component" value="Unassembled WGS sequence"/>
</dbReference>
<evidence type="ECO:0000259" key="1">
    <source>
        <dbReference type="SMART" id="SM00953"/>
    </source>
</evidence>
<dbReference type="InterPro" id="IPR014914">
    <property type="entry name" value="RES_dom"/>
</dbReference>
<dbReference type="EMBL" id="BMXF01000003">
    <property type="protein sequence ID" value="GHB74972.1"/>
    <property type="molecule type" value="Genomic_DNA"/>
</dbReference>
<sequence>MLMYRLVQAAFRHEPLSGEGAARYGGRWNPKGVSLLYTTESPALSLLEILVHLNLNRIPEYFLVTLEVPDSMRTYRSEDLPKGWQSVGNAHPLPSQTFLLEWLMRPDRLLVEVPSAILPIMSNYLINPRHPLFSDCRVVNSELLAIDERLYDAGRR</sequence>
<organism evidence="2 3">
    <name type="scientific">Persicitalea jodogahamensis</name>
    <dbReference type="NCBI Taxonomy" id="402147"/>
    <lineage>
        <taxon>Bacteria</taxon>
        <taxon>Pseudomonadati</taxon>
        <taxon>Bacteroidota</taxon>
        <taxon>Cytophagia</taxon>
        <taxon>Cytophagales</taxon>
        <taxon>Spirosomataceae</taxon>
        <taxon>Persicitalea</taxon>
    </lineage>
</organism>
<dbReference type="Pfam" id="PF08808">
    <property type="entry name" value="RES"/>
    <property type="match status" value="1"/>
</dbReference>
<gene>
    <name evidence="2" type="ORF">GCM10007390_30840</name>
</gene>
<feature type="domain" description="RES" evidence="1">
    <location>
        <begin position="15"/>
        <end position="140"/>
    </location>
</feature>